<dbReference type="GO" id="GO:0047429">
    <property type="term" value="F:nucleoside triphosphate diphosphatase activity"/>
    <property type="evidence" value="ECO:0007669"/>
    <property type="project" value="TreeGrafter"/>
</dbReference>
<dbReference type="Gene3D" id="1.10.287.1080">
    <property type="entry name" value="MazG-like"/>
    <property type="match status" value="1"/>
</dbReference>
<comment type="caution">
    <text evidence="2">The sequence shown here is derived from an EMBL/GenBank/DDBJ whole genome shotgun (WGS) entry which is preliminary data.</text>
</comment>
<evidence type="ECO:0000313" key="2">
    <source>
        <dbReference type="EMBL" id="TQM73613.1"/>
    </source>
</evidence>
<dbReference type="AlphaFoldDB" id="A0A543ISR4"/>
<dbReference type="Proteomes" id="UP000319213">
    <property type="component" value="Unassembled WGS sequence"/>
</dbReference>
<accession>A0A543ISR4</accession>
<gene>
    <name evidence="2" type="ORF">FHX40_0264</name>
</gene>
<name>A0A543ISR4_9ACTN</name>
<dbReference type="GO" id="GO:0046052">
    <property type="term" value="P:UTP catabolic process"/>
    <property type="evidence" value="ECO:0007669"/>
    <property type="project" value="TreeGrafter"/>
</dbReference>
<dbReference type="GO" id="GO:0046081">
    <property type="term" value="P:dUTP catabolic process"/>
    <property type="evidence" value="ECO:0007669"/>
    <property type="project" value="TreeGrafter"/>
</dbReference>
<dbReference type="PANTHER" id="PTHR30522">
    <property type="entry name" value="NUCLEOSIDE TRIPHOSPHATE PYROPHOSPHOHYDROLASE"/>
    <property type="match status" value="1"/>
</dbReference>
<evidence type="ECO:0000313" key="3">
    <source>
        <dbReference type="Proteomes" id="UP000319213"/>
    </source>
</evidence>
<dbReference type="FunFam" id="1.10.287.1080:FF:000001">
    <property type="entry name" value="Nucleoside triphosphate pyrophosphohydrolase"/>
    <property type="match status" value="1"/>
</dbReference>
<dbReference type="InterPro" id="IPR048015">
    <property type="entry name" value="NTP-PPase_MazG-like_N"/>
</dbReference>
<dbReference type="CDD" id="cd11528">
    <property type="entry name" value="NTP-PPase_MazG_Nterm"/>
    <property type="match status" value="1"/>
</dbReference>
<dbReference type="PANTHER" id="PTHR30522:SF0">
    <property type="entry name" value="NUCLEOSIDE TRIPHOSPHATE PYROPHOSPHOHYDROLASE"/>
    <property type="match status" value="1"/>
</dbReference>
<dbReference type="RefSeq" id="WP_142257900.1">
    <property type="nucleotide sequence ID" value="NZ_BMPV01000004.1"/>
</dbReference>
<dbReference type="GO" id="GO:0046061">
    <property type="term" value="P:dATP catabolic process"/>
    <property type="evidence" value="ECO:0007669"/>
    <property type="project" value="TreeGrafter"/>
</dbReference>
<dbReference type="InterPro" id="IPR004518">
    <property type="entry name" value="MazG-like_dom"/>
</dbReference>
<protein>
    <submittedName>
        <fullName evidence="2">XTP/dITP diphosphohydrolase</fullName>
    </submittedName>
</protein>
<dbReference type="OrthoDB" id="9808939at2"/>
<dbReference type="NCBIfam" id="TIGR00444">
    <property type="entry name" value="mazG"/>
    <property type="match status" value="1"/>
</dbReference>
<dbReference type="GO" id="GO:0046076">
    <property type="term" value="P:dTTP catabolic process"/>
    <property type="evidence" value="ECO:0007669"/>
    <property type="project" value="TreeGrafter"/>
</dbReference>
<dbReference type="EMBL" id="VFPQ01000001">
    <property type="protein sequence ID" value="TQM73613.1"/>
    <property type="molecule type" value="Genomic_DNA"/>
</dbReference>
<dbReference type="GO" id="GO:0046047">
    <property type="term" value="P:TTP catabolic process"/>
    <property type="evidence" value="ECO:0007669"/>
    <property type="project" value="TreeGrafter"/>
</dbReference>
<sequence>MLIVVTSSPRVAPGPLTHRAWEVLRAHPVLVGSPEHPLLPHLAEAGITAETVDPDPEAVARRAAAGTVVWLAAQDGDEEFLAAVGEAARALPEPPAIETVAGTADLPGARLIDLVRVMDRLRSNCPWDAKQTHESLLPYLLEEAYEVTETIEEGDHGALREELGDLLLQVAFHARIAAERDADAGGFDIDDVAEAIVAKLVRRHPHVFGSVSVSGADEVSDNWDAIKAAERAAKGGDASVLAGVPMGQPALSLAAQLLGRATRAGAPPELAEDVGSGLGARLFALVREAQQAGLDPEAELRAAARAYRDRVREWEASRDSAAP</sequence>
<dbReference type="InterPro" id="IPR011551">
    <property type="entry name" value="NTP_PyrPHydrolase_MazG"/>
</dbReference>
<reference evidence="2 3" key="1">
    <citation type="submission" date="2019-06" db="EMBL/GenBank/DDBJ databases">
        <title>Sequencing the genomes of 1000 actinobacteria strains.</title>
        <authorList>
            <person name="Klenk H.-P."/>
        </authorList>
    </citation>
    <scope>NUCLEOTIDE SEQUENCE [LARGE SCALE GENOMIC DNA]</scope>
    <source>
        <strain evidence="2 3">DSM 43186</strain>
    </source>
</reference>
<organism evidence="2 3">
    <name type="scientific">Thermopolyspora flexuosa</name>
    <dbReference type="NCBI Taxonomy" id="103836"/>
    <lineage>
        <taxon>Bacteria</taxon>
        <taxon>Bacillati</taxon>
        <taxon>Actinomycetota</taxon>
        <taxon>Actinomycetes</taxon>
        <taxon>Streptosporangiales</taxon>
        <taxon>Streptosporangiaceae</taxon>
        <taxon>Thermopolyspora</taxon>
    </lineage>
</organism>
<dbReference type="Pfam" id="PF03819">
    <property type="entry name" value="MazG"/>
    <property type="match status" value="1"/>
</dbReference>
<dbReference type="GO" id="GO:0006950">
    <property type="term" value="P:response to stress"/>
    <property type="evidence" value="ECO:0007669"/>
    <property type="project" value="UniProtKB-ARBA"/>
</dbReference>
<dbReference type="SUPFAM" id="SSF101386">
    <property type="entry name" value="all-alpha NTP pyrophosphatases"/>
    <property type="match status" value="1"/>
</dbReference>
<proteinExistence type="predicted"/>
<feature type="domain" description="NTP pyrophosphohydrolase MazG-like" evidence="1">
    <location>
        <begin position="131"/>
        <end position="208"/>
    </location>
</feature>
<keyword evidence="2" id="KW-0378">Hydrolase</keyword>
<evidence type="ECO:0000259" key="1">
    <source>
        <dbReference type="Pfam" id="PF03819"/>
    </source>
</evidence>
<keyword evidence="3" id="KW-1185">Reference proteome</keyword>
<dbReference type="GO" id="GO:0006203">
    <property type="term" value="P:dGTP catabolic process"/>
    <property type="evidence" value="ECO:0007669"/>
    <property type="project" value="TreeGrafter"/>
</dbReference>